<dbReference type="SMART" id="SM00129">
    <property type="entry name" value="KISc"/>
    <property type="match status" value="1"/>
</dbReference>
<feature type="compositionally biased region" description="Polar residues" evidence="13">
    <location>
        <begin position="904"/>
        <end position="923"/>
    </location>
</feature>
<dbReference type="OrthoDB" id="3176171at2759"/>
<keyword evidence="8 11" id="KW-0505">Motor protein</keyword>
<feature type="compositionally biased region" description="Polar residues" evidence="13">
    <location>
        <begin position="705"/>
        <end position="718"/>
    </location>
</feature>
<dbReference type="AlphaFoldDB" id="A0A9R1HGQ7"/>
<dbReference type="PRINTS" id="PR00380">
    <property type="entry name" value="KINESINHEAVY"/>
</dbReference>
<feature type="binding site" evidence="11">
    <location>
        <begin position="89"/>
        <end position="96"/>
    </location>
    <ligand>
        <name>ATP</name>
        <dbReference type="ChEBI" id="CHEBI:30616"/>
    </ligand>
</feature>
<dbReference type="Pfam" id="PF00225">
    <property type="entry name" value="Kinesin"/>
    <property type="match status" value="1"/>
</dbReference>
<evidence type="ECO:0000313" key="15">
    <source>
        <dbReference type="EMBL" id="KAF7064920.1"/>
    </source>
</evidence>
<keyword evidence="7 12" id="KW-0175">Coiled coil</keyword>
<feature type="region of interest" description="Disordered" evidence="13">
    <location>
        <begin position="764"/>
        <end position="783"/>
    </location>
</feature>
<dbReference type="InterPro" id="IPR027417">
    <property type="entry name" value="P-loop_NTPase"/>
</dbReference>
<keyword evidence="5 11" id="KW-0547">Nucleotide-binding</keyword>
<dbReference type="InterPro" id="IPR027640">
    <property type="entry name" value="Kinesin-like_fam"/>
</dbReference>
<evidence type="ECO:0000259" key="14">
    <source>
        <dbReference type="PROSITE" id="PS50067"/>
    </source>
</evidence>
<sequence length="1032" mass="115868">MTMEHGEDCCVKVAVHARPLIGDEKLQGCKDCVTVVPGKPQVQIGTHSFTFDHVYGSSGTPSTAMFDECVAPLVEGLFQGYNATVLAYGQTGSGKTYTMGTACKEGTHVGIIPRAMAALFDKIEKLKNQVDFQLRVSFIEILKEEVRDLLDPATVAAGKVENGNGHAGKLSVPGKPPVQIREGSNGVITLSGSTEVHVTTQKEMTTCLEQGSLSRATGSTNMNNQSSRSHAIFTITLEQMRKADPIMASDGMPIEEMNDDYLCAKLHLVDLAGSERAKRTGSDGLRFKEGVHINRGLLALGNVISALGDEKKRKEGAHVPYRDSKLTRLLQDSLGGNSKTVMIACISPADINAEETLNTLKYANRARNIQNKPIVNRNPIADEMKRMRQQLEYLQAELVLARGGGVGSDDVQGLRERISWLEHTNEDLCRELYGLRNHVHSDPCEPELHKTVSGYTKGEGLKRSLQSTEPFDVLMTDSVREGNPKDIDDEVAKEWEHTMLQDSLGKELNELNKQLEKKESEMKGYGHDTVALKQHFGKKLMELEEEKRAVQKERDRLLAEVESLNADGQTHKVRDAQLQKLKTFEAQILELKKKQESQVQLLKEKQKSDEAAKKLQEEIHFIKSQKVQLQHKIKQEAEQFRQWKASREKELLQLRKEGRRNEYERHKLQALTQRQKLVLQRKTEEAAMATKRLKEILEARKSSGRDNSAGMNGTSPGSHMSEKSLQKWLDQELEVMVHVHEVRNEYEKQSQLRALLGEELAILKKEDASPPRGKNGNSRTNTLSPNARQARIASLESMVTISSNTLVAMASQLSEAEERERAFSGRGRWNQLRSMGEAKSLLQYIFSVAADARCEVREKEIEIKEMKEQMTELVGIFRHSESRRKELEKQSKQKEQTAPMATTPPGSVNGSAKHTADDSNTPLSPVAVPAQKQLKYSAGIVNSPSKGVAALNKQLKMVPIAQLPVGKKVSISGQSGKLWRWKRSHHQWLLQFKWKWQKPWKLSEMIRHSDETITRARPRPQLLITHKPQKVM</sequence>
<keyword evidence="4" id="KW-0493">Microtubule</keyword>
<comment type="subunit">
    <text evidence="2">Homodimer.</text>
</comment>
<dbReference type="Proteomes" id="UP000815260">
    <property type="component" value="Chromosome 5B"/>
</dbReference>
<evidence type="ECO:0000256" key="3">
    <source>
        <dbReference type="ARBA" id="ARBA00022490"/>
    </source>
</evidence>
<comment type="subcellular location">
    <subcellularLocation>
        <location evidence="1">Cytoplasm</location>
    </subcellularLocation>
</comment>
<reference evidence="15" key="1">
    <citation type="journal article" date="2017" name="Gigascience">
        <title>The first near-complete assembly of the hexaploid bread wheat genome, Triticum aestivum.</title>
        <authorList>
            <person name="Zimin A.V."/>
            <person name="Puiu D."/>
            <person name="Hall R."/>
            <person name="Kingan S."/>
            <person name="Clavijo B.J."/>
            <person name="Salzberg S.L."/>
        </authorList>
    </citation>
    <scope>NUCLEOTIDE SEQUENCE</scope>
    <source>
        <tissue evidence="15">Leaf</tissue>
    </source>
</reference>
<dbReference type="GO" id="GO:0071555">
    <property type="term" value="P:cell wall organization"/>
    <property type="evidence" value="ECO:0007669"/>
    <property type="project" value="UniProtKB-KW"/>
</dbReference>
<dbReference type="InterPro" id="IPR001752">
    <property type="entry name" value="Kinesin_motor_dom"/>
</dbReference>
<dbReference type="SUPFAM" id="SSF52540">
    <property type="entry name" value="P-loop containing nucleoside triphosphate hydrolases"/>
    <property type="match status" value="1"/>
</dbReference>
<evidence type="ECO:0000256" key="5">
    <source>
        <dbReference type="ARBA" id="ARBA00022741"/>
    </source>
</evidence>
<evidence type="ECO:0000256" key="8">
    <source>
        <dbReference type="ARBA" id="ARBA00023175"/>
    </source>
</evidence>
<proteinExistence type="inferred from homology"/>
<dbReference type="PROSITE" id="PS50067">
    <property type="entry name" value="KINESIN_MOTOR_2"/>
    <property type="match status" value="1"/>
</dbReference>
<evidence type="ECO:0000256" key="7">
    <source>
        <dbReference type="ARBA" id="ARBA00023054"/>
    </source>
</evidence>
<feature type="compositionally biased region" description="Basic and acidic residues" evidence="13">
    <location>
        <begin position="878"/>
        <end position="895"/>
    </location>
</feature>
<accession>A0A9R1HGQ7</accession>
<evidence type="ECO:0000256" key="10">
    <source>
        <dbReference type="ARBA" id="ARBA00061175"/>
    </source>
</evidence>
<protein>
    <recommendedName>
        <fullName evidence="14">Kinesin motor domain-containing protein</fullName>
    </recommendedName>
</protein>
<dbReference type="FunFam" id="3.40.850.10:FF:000032">
    <property type="entry name" value="kinesin-like protein KIN-4A isoform X1"/>
    <property type="match status" value="1"/>
</dbReference>
<keyword evidence="6 11" id="KW-0067">ATP-binding</keyword>
<name>A0A9R1HGQ7_WHEAT</name>
<keyword evidence="9" id="KW-0961">Cell wall biogenesis/degradation</keyword>
<dbReference type="CDD" id="cd01372">
    <property type="entry name" value="KISc_KIF4"/>
    <property type="match status" value="1"/>
</dbReference>
<evidence type="ECO:0000256" key="4">
    <source>
        <dbReference type="ARBA" id="ARBA00022701"/>
    </source>
</evidence>
<feature type="coiled-coil region" evidence="12">
    <location>
        <begin position="501"/>
        <end position="632"/>
    </location>
</feature>
<dbReference type="GO" id="GO:0005737">
    <property type="term" value="C:cytoplasm"/>
    <property type="evidence" value="ECO:0007669"/>
    <property type="project" value="UniProtKB-SubCell"/>
</dbReference>
<evidence type="ECO:0000256" key="12">
    <source>
        <dbReference type="SAM" id="Coils"/>
    </source>
</evidence>
<evidence type="ECO:0000256" key="2">
    <source>
        <dbReference type="ARBA" id="ARBA00011738"/>
    </source>
</evidence>
<dbReference type="PANTHER" id="PTHR47969">
    <property type="entry name" value="CHROMOSOME-ASSOCIATED KINESIN KIF4A-RELATED"/>
    <property type="match status" value="1"/>
</dbReference>
<evidence type="ECO:0000256" key="6">
    <source>
        <dbReference type="ARBA" id="ARBA00022840"/>
    </source>
</evidence>
<evidence type="ECO:0000256" key="13">
    <source>
        <dbReference type="SAM" id="MobiDB-lite"/>
    </source>
</evidence>
<dbReference type="GO" id="GO:0007018">
    <property type="term" value="P:microtubule-based movement"/>
    <property type="evidence" value="ECO:0007669"/>
    <property type="project" value="InterPro"/>
</dbReference>
<evidence type="ECO:0000256" key="9">
    <source>
        <dbReference type="ARBA" id="ARBA00023316"/>
    </source>
</evidence>
<feature type="region of interest" description="Disordered" evidence="13">
    <location>
        <begin position="876"/>
        <end position="925"/>
    </location>
</feature>
<dbReference type="Pfam" id="PF25764">
    <property type="entry name" value="KIF21A_4th"/>
    <property type="match status" value="1"/>
</dbReference>
<dbReference type="PANTHER" id="PTHR47969:SF15">
    <property type="entry name" value="CHROMOSOME-ASSOCIATED KINESIN KIF4A-RELATED"/>
    <property type="match status" value="1"/>
</dbReference>
<dbReference type="GO" id="GO:0008017">
    <property type="term" value="F:microtubule binding"/>
    <property type="evidence" value="ECO:0007669"/>
    <property type="project" value="InterPro"/>
</dbReference>
<organism evidence="15">
    <name type="scientific">Triticum aestivum</name>
    <name type="common">Wheat</name>
    <dbReference type="NCBI Taxonomy" id="4565"/>
    <lineage>
        <taxon>Eukaryota</taxon>
        <taxon>Viridiplantae</taxon>
        <taxon>Streptophyta</taxon>
        <taxon>Embryophyta</taxon>
        <taxon>Tracheophyta</taxon>
        <taxon>Spermatophyta</taxon>
        <taxon>Magnoliopsida</taxon>
        <taxon>Liliopsida</taxon>
        <taxon>Poales</taxon>
        <taxon>Poaceae</taxon>
        <taxon>BOP clade</taxon>
        <taxon>Pooideae</taxon>
        <taxon>Triticodae</taxon>
        <taxon>Triticeae</taxon>
        <taxon>Triticinae</taxon>
        <taxon>Triticum</taxon>
    </lineage>
</organism>
<evidence type="ECO:0000256" key="11">
    <source>
        <dbReference type="PROSITE-ProRule" id="PRU00283"/>
    </source>
</evidence>
<dbReference type="EMBL" id="CM022224">
    <property type="protein sequence ID" value="KAF7064920.1"/>
    <property type="molecule type" value="Genomic_DNA"/>
</dbReference>
<evidence type="ECO:0000256" key="1">
    <source>
        <dbReference type="ARBA" id="ARBA00004496"/>
    </source>
</evidence>
<dbReference type="GO" id="GO:0003777">
    <property type="term" value="F:microtubule motor activity"/>
    <property type="evidence" value="ECO:0007669"/>
    <property type="project" value="InterPro"/>
</dbReference>
<comment type="similarity">
    <text evidence="10">Belongs to the TRAFAC class myosin-kinesin ATPase superfamily. Kinesin family. KIN-4 subfamily.</text>
</comment>
<feature type="region of interest" description="Disordered" evidence="13">
    <location>
        <begin position="699"/>
        <end position="723"/>
    </location>
</feature>
<feature type="domain" description="Kinesin motor" evidence="14">
    <location>
        <begin position="10"/>
        <end position="369"/>
    </location>
</feature>
<dbReference type="GO" id="GO:0005524">
    <property type="term" value="F:ATP binding"/>
    <property type="evidence" value="ECO:0007669"/>
    <property type="project" value="UniProtKB-UniRule"/>
</dbReference>
<keyword evidence="3" id="KW-0963">Cytoplasm</keyword>
<comment type="caution">
    <text evidence="15">The sequence shown here is derived from an EMBL/GenBank/DDBJ whole genome shotgun (WGS) entry which is preliminary data.</text>
</comment>
<dbReference type="InterPro" id="IPR036961">
    <property type="entry name" value="Kinesin_motor_dom_sf"/>
</dbReference>
<dbReference type="GO" id="GO:0005874">
    <property type="term" value="C:microtubule"/>
    <property type="evidence" value="ECO:0007669"/>
    <property type="project" value="UniProtKB-KW"/>
</dbReference>
<dbReference type="PROSITE" id="PS00411">
    <property type="entry name" value="KINESIN_MOTOR_1"/>
    <property type="match status" value="1"/>
</dbReference>
<dbReference type="Gene3D" id="3.40.850.10">
    <property type="entry name" value="Kinesin motor domain"/>
    <property type="match status" value="1"/>
</dbReference>
<gene>
    <name evidence="15" type="ORF">CFC21_071129</name>
</gene>
<reference evidence="15" key="2">
    <citation type="submission" date="2020-03" db="EMBL/GenBank/DDBJ databases">
        <title>The second near-complete assembly of the hexaploid bread wheat (Triticum aestivum) genome.</title>
        <authorList>
            <person name="Zimin A.V."/>
            <person name="Puiu D."/>
            <person name="Shumante A."/>
            <person name="Alonge M."/>
            <person name="Salzberg S.L."/>
        </authorList>
    </citation>
    <scope>NUCLEOTIDE SEQUENCE</scope>
    <source>
        <tissue evidence="15">Leaf</tissue>
    </source>
</reference>
<dbReference type="InterPro" id="IPR019821">
    <property type="entry name" value="Kinesin_motor_CS"/>
</dbReference>